<reference evidence="2 3" key="1">
    <citation type="submission" date="2017-03" db="EMBL/GenBank/DDBJ databases">
        <authorList>
            <person name="Afonso C.L."/>
            <person name="Miller P.J."/>
            <person name="Scott M.A."/>
            <person name="Spackman E."/>
            <person name="Goraichik I."/>
            <person name="Dimitrov K.M."/>
            <person name="Suarez D.L."/>
            <person name="Swayne D.E."/>
        </authorList>
    </citation>
    <scope>NUCLEOTIDE SEQUENCE [LARGE SCALE GENOMIC DNA]</scope>
    <source>
        <strain evidence="2 3">CECT 8620</strain>
    </source>
</reference>
<dbReference type="SUPFAM" id="SSF52821">
    <property type="entry name" value="Rhodanese/Cell cycle control phosphatase"/>
    <property type="match status" value="1"/>
</dbReference>
<keyword evidence="3" id="KW-1185">Reference proteome</keyword>
<proteinExistence type="predicted"/>
<gene>
    <name evidence="2" type="ORF">AQS8620_00201</name>
</gene>
<evidence type="ECO:0000256" key="1">
    <source>
        <dbReference type="SAM" id="MobiDB-lite"/>
    </source>
</evidence>
<name>A0A1Y5RC34_9RHOB</name>
<protein>
    <recommendedName>
        <fullName evidence="4">Rhodanese domain-containing protein</fullName>
    </recommendedName>
</protein>
<evidence type="ECO:0008006" key="4">
    <source>
        <dbReference type="Google" id="ProtNLM"/>
    </source>
</evidence>
<dbReference type="RefSeq" id="WP_085834953.1">
    <property type="nucleotide sequence ID" value="NZ_FWFS01000001.1"/>
</dbReference>
<dbReference type="Proteomes" id="UP000193862">
    <property type="component" value="Unassembled WGS sequence"/>
</dbReference>
<accession>A0A1Y5RC34</accession>
<dbReference type="InterPro" id="IPR036873">
    <property type="entry name" value="Rhodanese-like_dom_sf"/>
</dbReference>
<sequence>MNKGASPVIGEVNPSDAWKILSEDADARLIDVRTSAEWGFVGVPDLTGLGHSLVCVEWAGFPGMSKNARFAAEVEEALAGHIPSKFLFLCRSGARSLSAAALVLDHFAQKGIEVECLNVAEGFEGDLDGQKHRGTTNGWKSRGLAWRQS</sequence>
<dbReference type="EMBL" id="FWFS01000001">
    <property type="protein sequence ID" value="SLN13957.1"/>
    <property type="molecule type" value="Genomic_DNA"/>
</dbReference>
<dbReference type="OrthoDB" id="9815890at2"/>
<organism evidence="2 3">
    <name type="scientific">Aquimixticola soesokkakensis</name>
    <dbReference type="NCBI Taxonomy" id="1519096"/>
    <lineage>
        <taxon>Bacteria</taxon>
        <taxon>Pseudomonadati</taxon>
        <taxon>Pseudomonadota</taxon>
        <taxon>Alphaproteobacteria</taxon>
        <taxon>Rhodobacterales</taxon>
        <taxon>Paracoccaceae</taxon>
        <taxon>Aquimixticola</taxon>
    </lineage>
</organism>
<feature type="region of interest" description="Disordered" evidence="1">
    <location>
        <begin position="130"/>
        <end position="149"/>
    </location>
</feature>
<evidence type="ECO:0000313" key="2">
    <source>
        <dbReference type="EMBL" id="SLN13957.1"/>
    </source>
</evidence>
<dbReference type="Gene3D" id="3.40.250.10">
    <property type="entry name" value="Rhodanese-like domain"/>
    <property type="match status" value="1"/>
</dbReference>
<evidence type="ECO:0000313" key="3">
    <source>
        <dbReference type="Proteomes" id="UP000193862"/>
    </source>
</evidence>
<dbReference type="AlphaFoldDB" id="A0A1Y5RC34"/>